<dbReference type="Gene3D" id="4.10.1210.10">
    <property type="entry name" value="Atu1913-like"/>
    <property type="match status" value="1"/>
</dbReference>
<dbReference type="InterPro" id="IPR015073">
    <property type="entry name" value="DUF1883"/>
</dbReference>
<evidence type="ECO:0000313" key="2">
    <source>
        <dbReference type="EMBL" id="GAA4968771.1"/>
    </source>
</evidence>
<sequence length="270" mass="29687">MITNFTSYDLKQLKRGSVVVVTLQGNAANVRLLDSAAFSAFKAGRSYRMADGGLVKTSPHRMIIPRAGHWYVTVDLMGMKPNARVRSAVSVEPPPLPVARSARTAPLSEVRAERPPAQVVATGEVWDVFISHASEDKADIARPLRDALDALGVKVWFDAFEMGIGDSLRRKIDQGLARSAFGVVILSTSFFAKGWTQYELDGIVTRSIAGEQNLLPIWHKITRDEVMAQSPSLADKVARSTTDRTVAQIAEEIARRVRPDLFEDEDELVG</sequence>
<comment type="caution">
    <text evidence="2">The sequence shown here is derived from an EMBL/GenBank/DDBJ whole genome shotgun (WGS) entry which is preliminary data.</text>
</comment>
<dbReference type="Gene3D" id="3.40.50.10140">
    <property type="entry name" value="Toll/interleukin-1 receptor homology (TIR) domain"/>
    <property type="match status" value="1"/>
</dbReference>
<reference evidence="3" key="1">
    <citation type="journal article" date="2019" name="Int. J. Syst. Evol. Microbiol.">
        <title>The Global Catalogue of Microorganisms (GCM) 10K type strain sequencing project: providing services to taxonomists for standard genome sequencing and annotation.</title>
        <authorList>
            <consortium name="The Broad Institute Genomics Platform"/>
            <consortium name="The Broad Institute Genome Sequencing Center for Infectious Disease"/>
            <person name="Wu L."/>
            <person name="Ma J."/>
        </authorList>
    </citation>
    <scope>NUCLEOTIDE SEQUENCE [LARGE SCALE GENOMIC DNA]</scope>
    <source>
        <strain evidence="3">JCM 18126</strain>
    </source>
</reference>
<protein>
    <recommendedName>
        <fullName evidence="1">TIR domain-containing protein</fullName>
    </recommendedName>
</protein>
<dbReference type="PROSITE" id="PS50104">
    <property type="entry name" value="TIR"/>
    <property type="match status" value="1"/>
</dbReference>
<dbReference type="Pfam" id="PF08980">
    <property type="entry name" value="DUF1883"/>
    <property type="match status" value="1"/>
</dbReference>
<accession>A0ABP9HE98</accession>
<dbReference type="InterPro" id="IPR036488">
    <property type="entry name" value="DUF1883-like_sf"/>
</dbReference>
<dbReference type="EMBL" id="BAABIL010000112">
    <property type="protein sequence ID" value="GAA4968771.1"/>
    <property type="molecule type" value="Genomic_DNA"/>
</dbReference>
<gene>
    <name evidence="2" type="ORF">GCM10023225_08840</name>
</gene>
<dbReference type="InterPro" id="IPR035897">
    <property type="entry name" value="Toll_tir_struct_dom_sf"/>
</dbReference>
<evidence type="ECO:0000259" key="1">
    <source>
        <dbReference type="PROSITE" id="PS50104"/>
    </source>
</evidence>
<dbReference type="Proteomes" id="UP001501195">
    <property type="component" value="Unassembled WGS sequence"/>
</dbReference>
<dbReference type="InterPro" id="IPR000157">
    <property type="entry name" value="TIR_dom"/>
</dbReference>
<evidence type="ECO:0000313" key="3">
    <source>
        <dbReference type="Proteomes" id="UP001501195"/>
    </source>
</evidence>
<organism evidence="2 3">
    <name type="scientific">Kineococcus glutinatus</name>
    <dbReference type="NCBI Taxonomy" id="1070872"/>
    <lineage>
        <taxon>Bacteria</taxon>
        <taxon>Bacillati</taxon>
        <taxon>Actinomycetota</taxon>
        <taxon>Actinomycetes</taxon>
        <taxon>Kineosporiales</taxon>
        <taxon>Kineosporiaceae</taxon>
        <taxon>Kineococcus</taxon>
    </lineage>
</organism>
<feature type="domain" description="TIR" evidence="1">
    <location>
        <begin position="124"/>
        <end position="261"/>
    </location>
</feature>
<keyword evidence="3" id="KW-1185">Reference proteome</keyword>
<name>A0ABP9HE98_9ACTN</name>
<dbReference type="SUPFAM" id="SSF52200">
    <property type="entry name" value="Toll/Interleukin receptor TIR domain"/>
    <property type="match status" value="1"/>
</dbReference>
<dbReference type="RefSeq" id="WP_345711165.1">
    <property type="nucleotide sequence ID" value="NZ_BAABIL010000112.1"/>
</dbReference>
<dbReference type="SUPFAM" id="SSF141099">
    <property type="entry name" value="Atu1913-like"/>
    <property type="match status" value="1"/>
</dbReference>
<proteinExistence type="predicted"/>
<dbReference type="Pfam" id="PF13676">
    <property type="entry name" value="TIR_2"/>
    <property type="match status" value="1"/>
</dbReference>
<dbReference type="SMART" id="SM00255">
    <property type="entry name" value="TIR"/>
    <property type="match status" value="1"/>
</dbReference>